<organism evidence="2">
    <name type="scientific">marine sediment metagenome</name>
    <dbReference type="NCBI Taxonomy" id="412755"/>
    <lineage>
        <taxon>unclassified sequences</taxon>
        <taxon>metagenomes</taxon>
        <taxon>ecological metagenomes</taxon>
    </lineage>
</organism>
<dbReference type="InterPro" id="IPR022441">
    <property type="entry name" value="Para_beta_helix_rpt-2"/>
</dbReference>
<gene>
    <name evidence="2" type="ORF">S03H2_20678</name>
</gene>
<accession>X1GBQ9</accession>
<sequence>EYLEIDALWNGSCIWIQDSDVYFKIQNCTVYNSGGFPSGGIRLSNVNNSLLTNNNCSFNGYGIRLGGSNNNTISRNIANNNNLDGIISATSYNNTVLENTLNYNRHGISLSYGDYNTISGNTANNNEENGIYLYNSNNNIVSKNTANSNHIYGIRLYYSDNNDITGNTVNYNIYGGIYFYGSYNNFDSGKIHIDGNSGWSDAKNAGICTGSGSYSNPYVIEDFVINGGGWGTCILIENSDVYFKIQNCTIFNSGGYSNAGIRLSNVNNSLIITNNYSSNYNGIYL</sequence>
<dbReference type="InterPro" id="IPR011050">
    <property type="entry name" value="Pectin_lyase_fold/virulence"/>
</dbReference>
<dbReference type="InterPro" id="IPR007742">
    <property type="entry name" value="NosD_dom"/>
</dbReference>
<name>X1GBQ9_9ZZZZ</name>
<dbReference type="Gene3D" id="2.160.20.10">
    <property type="entry name" value="Single-stranded right-handed beta-helix, Pectin lyase-like"/>
    <property type="match status" value="2"/>
</dbReference>
<feature type="non-terminal residue" evidence="2">
    <location>
        <position position="1"/>
    </location>
</feature>
<comment type="caution">
    <text evidence="2">The sequence shown here is derived from an EMBL/GenBank/DDBJ whole genome shotgun (WGS) entry which is preliminary data.</text>
</comment>
<proteinExistence type="predicted"/>
<evidence type="ECO:0000313" key="2">
    <source>
        <dbReference type="EMBL" id="GAH39004.1"/>
    </source>
</evidence>
<dbReference type="InterPro" id="IPR012334">
    <property type="entry name" value="Pectin_lyas_fold"/>
</dbReference>
<dbReference type="Pfam" id="PF05048">
    <property type="entry name" value="NosD"/>
    <property type="match status" value="1"/>
</dbReference>
<dbReference type="SMART" id="SM00710">
    <property type="entry name" value="PbH1"/>
    <property type="match status" value="9"/>
</dbReference>
<dbReference type="InterPro" id="IPR006626">
    <property type="entry name" value="PbH1"/>
</dbReference>
<dbReference type="EMBL" id="BARU01010923">
    <property type="protein sequence ID" value="GAH39004.1"/>
    <property type="molecule type" value="Genomic_DNA"/>
</dbReference>
<dbReference type="AlphaFoldDB" id="X1GBQ9"/>
<evidence type="ECO:0000259" key="1">
    <source>
        <dbReference type="Pfam" id="PF05048"/>
    </source>
</evidence>
<feature type="non-terminal residue" evidence="2">
    <location>
        <position position="285"/>
    </location>
</feature>
<dbReference type="NCBIfam" id="TIGR03804">
    <property type="entry name" value="para_beta_helix"/>
    <property type="match status" value="6"/>
</dbReference>
<feature type="domain" description="Periplasmic copper-binding protein NosD beta helix" evidence="1">
    <location>
        <begin position="26"/>
        <end position="169"/>
    </location>
</feature>
<reference evidence="2" key="1">
    <citation type="journal article" date="2014" name="Front. Microbiol.">
        <title>High frequency of phylogenetically diverse reductive dehalogenase-homologous genes in deep subseafloor sedimentary metagenomes.</title>
        <authorList>
            <person name="Kawai M."/>
            <person name="Futagami T."/>
            <person name="Toyoda A."/>
            <person name="Takaki Y."/>
            <person name="Nishi S."/>
            <person name="Hori S."/>
            <person name="Arai W."/>
            <person name="Tsubouchi T."/>
            <person name="Morono Y."/>
            <person name="Uchiyama I."/>
            <person name="Ito T."/>
            <person name="Fujiyama A."/>
            <person name="Inagaki F."/>
            <person name="Takami H."/>
        </authorList>
    </citation>
    <scope>NUCLEOTIDE SEQUENCE</scope>
    <source>
        <strain evidence="2">Expedition CK06-06</strain>
    </source>
</reference>
<protein>
    <recommendedName>
        <fullName evidence="1">Periplasmic copper-binding protein NosD beta helix domain-containing protein</fullName>
    </recommendedName>
</protein>
<dbReference type="SUPFAM" id="SSF51126">
    <property type="entry name" value="Pectin lyase-like"/>
    <property type="match status" value="1"/>
</dbReference>